<feature type="transmembrane region" description="Helical" evidence="7">
    <location>
        <begin position="327"/>
        <end position="346"/>
    </location>
</feature>
<feature type="transmembrane region" description="Helical" evidence="7">
    <location>
        <begin position="273"/>
        <end position="291"/>
    </location>
</feature>
<evidence type="ECO:0000256" key="3">
    <source>
        <dbReference type="ARBA" id="ARBA00022475"/>
    </source>
</evidence>
<dbReference type="EMBL" id="CP021354">
    <property type="protein sequence ID" value="AWK73763.1"/>
    <property type="molecule type" value="Genomic_DNA"/>
</dbReference>
<evidence type="ECO:0000256" key="1">
    <source>
        <dbReference type="ARBA" id="ARBA00004651"/>
    </source>
</evidence>
<dbReference type="Pfam" id="PF07690">
    <property type="entry name" value="MFS_1"/>
    <property type="match status" value="1"/>
</dbReference>
<keyword evidence="3" id="KW-1003">Cell membrane</keyword>
<organism evidence="9 10">
    <name type="scientific">Rhodococcus oxybenzonivorans</name>
    <dbReference type="NCBI Taxonomy" id="1990687"/>
    <lineage>
        <taxon>Bacteria</taxon>
        <taxon>Bacillati</taxon>
        <taxon>Actinomycetota</taxon>
        <taxon>Actinomycetes</taxon>
        <taxon>Mycobacteriales</taxon>
        <taxon>Nocardiaceae</taxon>
        <taxon>Rhodococcus</taxon>
    </lineage>
</organism>
<feature type="transmembrane region" description="Helical" evidence="7">
    <location>
        <begin position="165"/>
        <end position="186"/>
    </location>
</feature>
<feature type="transmembrane region" description="Helical" evidence="7">
    <location>
        <begin position="234"/>
        <end position="253"/>
    </location>
</feature>
<dbReference type="PROSITE" id="PS50850">
    <property type="entry name" value="MFS"/>
    <property type="match status" value="1"/>
</dbReference>
<evidence type="ECO:0000256" key="6">
    <source>
        <dbReference type="ARBA" id="ARBA00023136"/>
    </source>
</evidence>
<dbReference type="InterPro" id="IPR036259">
    <property type="entry name" value="MFS_trans_sf"/>
</dbReference>
<keyword evidence="5 7" id="KW-1133">Transmembrane helix</keyword>
<dbReference type="InterPro" id="IPR020846">
    <property type="entry name" value="MFS_dom"/>
</dbReference>
<feature type="transmembrane region" description="Helical" evidence="7">
    <location>
        <begin position="303"/>
        <end position="321"/>
    </location>
</feature>
<keyword evidence="4 7" id="KW-0812">Transmembrane</keyword>
<dbReference type="AlphaFoldDB" id="A0A2S2BYV6"/>
<evidence type="ECO:0000256" key="2">
    <source>
        <dbReference type="ARBA" id="ARBA00022448"/>
    </source>
</evidence>
<dbReference type="CDD" id="cd17329">
    <property type="entry name" value="MFS_MdtH_MDR_like"/>
    <property type="match status" value="1"/>
</dbReference>
<dbReference type="KEGG" id="roz:CBI38_21570"/>
<evidence type="ECO:0000313" key="9">
    <source>
        <dbReference type="EMBL" id="AWK73763.1"/>
    </source>
</evidence>
<feature type="transmembrane region" description="Helical" evidence="7">
    <location>
        <begin position="37"/>
        <end position="56"/>
    </location>
</feature>
<dbReference type="OrthoDB" id="3285778at2"/>
<dbReference type="RefSeq" id="WP_109332075.1">
    <property type="nucleotide sequence ID" value="NZ_CP021354.1"/>
</dbReference>
<accession>A0A2S2BYV6</accession>
<evidence type="ECO:0000256" key="5">
    <source>
        <dbReference type="ARBA" id="ARBA00022989"/>
    </source>
</evidence>
<feature type="transmembrane region" description="Helical" evidence="7">
    <location>
        <begin position="125"/>
        <end position="144"/>
    </location>
</feature>
<evidence type="ECO:0000256" key="7">
    <source>
        <dbReference type="SAM" id="Phobius"/>
    </source>
</evidence>
<dbReference type="GO" id="GO:0022857">
    <property type="term" value="F:transmembrane transporter activity"/>
    <property type="evidence" value="ECO:0007669"/>
    <property type="project" value="InterPro"/>
</dbReference>
<dbReference type="PANTHER" id="PTHR23517">
    <property type="entry name" value="RESISTANCE PROTEIN MDTM, PUTATIVE-RELATED-RELATED"/>
    <property type="match status" value="1"/>
</dbReference>
<dbReference type="Gene3D" id="1.20.1250.20">
    <property type="entry name" value="MFS general substrate transporter like domains"/>
    <property type="match status" value="1"/>
</dbReference>
<dbReference type="InterPro" id="IPR050171">
    <property type="entry name" value="MFS_Transporters"/>
</dbReference>
<name>A0A2S2BYV6_9NOCA</name>
<dbReference type="PANTHER" id="PTHR23517:SF2">
    <property type="entry name" value="MULTIDRUG RESISTANCE PROTEIN MDTH"/>
    <property type="match status" value="1"/>
</dbReference>
<comment type="subcellular location">
    <subcellularLocation>
        <location evidence="1">Cell membrane</location>
        <topology evidence="1">Multi-pass membrane protein</topology>
    </subcellularLocation>
</comment>
<dbReference type="Proteomes" id="UP000245711">
    <property type="component" value="Chromosome"/>
</dbReference>
<protein>
    <submittedName>
        <fullName evidence="9">MFS transporter</fullName>
    </submittedName>
</protein>
<evidence type="ECO:0000259" key="8">
    <source>
        <dbReference type="PROSITE" id="PS50850"/>
    </source>
</evidence>
<proteinExistence type="predicted"/>
<keyword evidence="2" id="KW-0813">Transport</keyword>
<feature type="domain" description="Major facilitator superfamily (MFS) profile" evidence="8">
    <location>
        <begin position="34"/>
        <end position="429"/>
    </location>
</feature>
<reference evidence="9 10" key="1">
    <citation type="submission" date="2017-05" db="EMBL/GenBank/DDBJ databases">
        <title>Isolation of Rhodococcus sp. S2-17 biodegrading of BP-3.</title>
        <authorList>
            <person name="Lee Y."/>
            <person name="Kim K.H."/>
            <person name="Chun B.H."/>
            <person name="Jung H.S."/>
            <person name="Jeon C.O."/>
        </authorList>
    </citation>
    <scope>NUCLEOTIDE SEQUENCE [LARGE SCALE GENOMIC DNA]</scope>
    <source>
        <strain evidence="9 10">S2-17</strain>
    </source>
</reference>
<feature type="transmembrane region" description="Helical" evidence="7">
    <location>
        <begin position="405"/>
        <end position="425"/>
    </location>
</feature>
<feature type="transmembrane region" description="Helical" evidence="7">
    <location>
        <begin position="101"/>
        <end position="119"/>
    </location>
</feature>
<dbReference type="InterPro" id="IPR011701">
    <property type="entry name" value="MFS"/>
</dbReference>
<keyword evidence="10" id="KW-1185">Reference proteome</keyword>
<evidence type="ECO:0000313" key="10">
    <source>
        <dbReference type="Proteomes" id="UP000245711"/>
    </source>
</evidence>
<evidence type="ECO:0000256" key="4">
    <source>
        <dbReference type="ARBA" id="ARBA00022692"/>
    </source>
</evidence>
<feature type="transmembrane region" description="Helical" evidence="7">
    <location>
        <begin position="62"/>
        <end position="80"/>
    </location>
</feature>
<keyword evidence="6 7" id="KW-0472">Membrane</keyword>
<dbReference type="GO" id="GO:0005886">
    <property type="term" value="C:plasma membrane"/>
    <property type="evidence" value="ECO:0007669"/>
    <property type="project" value="UniProtKB-SubCell"/>
</dbReference>
<feature type="transmembrane region" description="Helical" evidence="7">
    <location>
        <begin position="192"/>
        <end position="213"/>
    </location>
</feature>
<dbReference type="SUPFAM" id="SSF103473">
    <property type="entry name" value="MFS general substrate transporter"/>
    <property type="match status" value="1"/>
</dbReference>
<gene>
    <name evidence="9" type="ORF">CBI38_21570</name>
</gene>
<sequence>MRVDDRGDVTAGADGRRTRWRWSFFNDLRRATPTVRLLVLTQLTFNVGFFMVLPYLSVHLTSNLGLGAALVGVVLGVRTFSQQGLFFVGGTLADRFGIKPVVLVGCVLRVLGFLGLAVVDSLTGVLVATVLVGFAAALFSPAVETAVAIEAGKSERRGGPRRVETFALLSVCNQIGSFTGPLVGSVLLLADFRIACLVAAVIFVVIIAAHLKWLPNERGEHQDEPWHGGWTDVVHNKLFVLFAIAMSTQLVAYNQLYLLLPLEVERVWGSQSVLGWFFALSAVFVVTAQLPITRRVQKRSPRVVLPIGFAVMAVSFLVLAATAPLRLSGVIGLIPVAVFVLLLALGQMIAMPQARDLVPRLAAERRLGAYFGFMASLGGIGVLIGSAALGSLIDAVPETGWGAGIPWLAAAAFPIASGLCLRTVLARLQ</sequence>
<feature type="transmembrane region" description="Helical" evidence="7">
    <location>
        <begin position="367"/>
        <end position="393"/>
    </location>
</feature>